<dbReference type="SMART" id="SM00195">
    <property type="entry name" value="DSPc"/>
    <property type="match status" value="1"/>
</dbReference>
<keyword evidence="10" id="KW-1185">Reference proteome</keyword>
<comment type="caution">
    <text evidence="7">The sequence shown here is derived from an EMBL/GenBank/DDBJ whole genome shotgun (WGS) entry which is preliminary data.</text>
</comment>
<dbReference type="EMBL" id="CAJOBG010004676">
    <property type="protein sequence ID" value="CAF4121373.1"/>
    <property type="molecule type" value="Genomic_DNA"/>
</dbReference>
<evidence type="ECO:0000256" key="4">
    <source>
        <dbReference type="SAM" id="MobiDB-lite"/>
    </source>
</evidence>
<keyword evidence="2" id="KW-0378">Hydrolase</keyword>
<evidence type="ECO:0000313" key="10">
    <source>
        <dbReference type="Proteomes" id="UP000663866"/>
    </source>
</evidence>
<evidence type="ECO:0000256" key="3">
    <source>
        <dbReference type="ARBA" id="ARBA00022912"/>
    </source>
</evidence>
<dbReference type="PROSITE" id="PS50054">
    <property type="entry name" value="TYR_PHOSPHATASE_DUAL"/>
    <property type="match status" value="1"/>
</dbReference>
<feature type="compositionally biased region" description="Polar residues" evidence="4">
    <location>
        <begin position="260"/>
        <end position="281"/>
    </location>
</feature>
<comment type="similarity">
    <text evidence="1">Belongs to the protein-tyrosine phosphatase family. Non-receptor class dual specificity subfamily.</text>
</comment>
<feature type="domain" description="Tyrosine specific protein phosphatases" evidence="6">
    <location>
        <begin position="127"/>
        <end position="188"/>
    </location>
</feature>
<dbReference type="Pfam" id="PF00782">
    <property type="entry name" value="DSPc"/>
    <property type="match status" value="1"/>
</dbReference>
<evidence type="ECO:0000313" key="9">
    <source>
        <dbReference type="Proteomes" id="UP000663842"/>
    </source>
</evidence>
<evidence type="ECO:0000259" key="6">
    <source>
        <dbReference type="PROSITE" id="PS50056"/>
    </source>
</evidence>
<feature type="domain" description="Tyrosine-protein phosphatase" evidence="5">
    <location>
        <begin position="66"/>
        <end position="209"/>
    </location>
</feature>
<dbReference type="AlphaFoldDB" id="A0A819NRY0"/>
<evidence type="ECO:0000259" key="5">
    <source>
        <dbReference type="PROSITE" id="PS50054"/>
    </source>
</evidence>
<dbReference type="PANTHER" id="PTHR45961">
    <property type="entry name" value="IP21249P"/>
    <property type="match status" value="1"/>
</dbReference>
<evidence type="ECO:0000313" key="7">
    <source>
        <dbReference type="EMBL" id="CAF4000932.1"/>
    </source>
</evidence>
<accession>A0A819NRY0</accession>
<dbReference type="GO" id="GO:0005737">
    <property type="term" value="C:cytoplasm"/>
    <property type="evidence" value="ECO:0007669"/>
    <property type="project" value="TreeGrafter"/>
</dbReference>
<dbReference type="InterPro" id="IPR052103">
    <property type="entry name" value="Dual_spec_Phospatases"/>
</dbReference>
<reference evidence="7" key="1">
    <citation type="submission" date="2021-02" db="EMBL/GenBank/DDBJ databases">
        <authorList>
            <person name="Nowell W R."/>
        </authorList>
    </citation>
    <scope>NUCLEOTIDE SEQUENCE</scope>
</reference>
<dbReference type="Proteomes" id="UP000663842">
    <property type="component" value="Unassembled WGS sequence"/>
</dbReference>
<sequence length="427" mass="47559">MKYISSLSSTLTTLMSSLRVPVEAAFSRESLLRYGSDRRKKITLISMALMNSNEMLNLNRMTYLMSVSEITPQLFVSGQMAATVEQVQKLGLTYILNVAVESAPIVYPKPIKLEKFDIIDFPTAPISNFFNPLTDKIHTHISANKQNKVLVHCMAGISRSVTIICAYLVRYMNMSLRDAYLLCKRHRPICFPNLGFWNQLIAYEYQLRKENSVKMIPTQFGHIPDVAFEEIKQMRNQQQQQQAPPSLPFFAPSFASTLTNPSISSPTTNDTLFLSSNQTRPTARDLPVTNAASTTRSRSLIPNQTNRPTVVAVPTNSSNSTYQPSVFSANKQTFSTPTRYGVTRLNQSIATTNGSVPPGPSALQNSYANGRSVQVNGPSSNVKRTNNGQQQALLNASYSNPPPQANNEQRSHYETTYRASFIKPLVP</sequence>
<gene>
    <name evidence="8" type="ORF">OVN521_LOCUS21994</name>
    <name evidence="7" type="ORF">UXM345_LOCUS16171</name>
</gene>
<dbReference type="CDD" id="cd14498">
    <property type="entry name" value="DSP"/>
    <property type="match status" value="1"/>
</dbReference>
<dbReference type="GO" id="GO:0004721">
    <property type="term" value="F:phosphoprotein phosphatase activity"/>
    <property type="evidence" value="ECO:0007669"/>
    <property type="project" value="UniProtKB-KW"/>
</dbReference>
<proteinExistence type="inferred from homology"/>
<feature type="compositionally biased region" description="Polar residues" evidence="4">
    <location>
        <begin position="290"/>
        <end position="324"/>
    </location>
</feature>
<feature type="region of interest" description="Disordered" evidence="4">
    <location>
        <begin position="260"/>
        <end position="324"/>
    </location>
</feature>
<dbReference type="InterPro" id="IPR000340">
    <property type="entry name" value="Dual-sp_phosphatase_cat-dom"/>
</dbReference>
<protein>
    <recommendedName>
        <fullName evidence="11">Protein-tyrosine-phosphatase</fullName>
    </recommendedName>
</protein>
<keyword evidence="3" id="KW-0904">Protein phosphatase</keyword>
<dbReference type="PROSITE" id="PS50056">
    <property type="entry name" value="TYR_PHOSPHATASE_2"/>
    <property type="match status" value="1"/>
</dbReference>
<organism evidence="7 9">
    <name type="scientific">Rotaria magnacalcarata</name>
    <dbReference type="NCBI Taxonomy" id="392030"/>
    <lineage>
        <taxon>Eukaryota</taxon>
        <taxon>Metazoa</taxon>
        <taxon>Spiralia</taxon>
        <taxon>Gnathifera</taxon>
        <taxon>Rotifera</taxon>
        <taxon>Eurotatoria</taxon>
        <taxon>Bdelloidea</taxon>
        <taxon>Philodinida</taxon>
        <taxon>Philodinidae</taxon>
        <taxon>Rotaria</taxon>
    </lineage>
</organism>
<dbReference type="InterPro" id="IPR020422">
    <property type="entry name" value="TYR_PHOSPHATASE_DUAL_dom"/>
</dbReference>
<dbReference type="Proteomes" id="UP000663866">
    <property type="component" value="Unassembled WGS sequence"/>
</dbReference>
<dbReference type="EMBL" id="CAJOBF010001986">
    <property type="protein sequence ID" value="CAF4000932.1"/>
    <property type="molecule type" value="Genomic_DNA"/>
</dbReference>
<evidence type="ECO:0008006" key="11">
    <source>
        <dbReference type="Google" id="ProtNLM"/>
    </source>
</evidence>
<evidence type="ECO:0000256" key="2">
    <source>
        <dbReference type="ARBA" id="ARBA00022801"/>
    </source>
</evidence>
<dbReference type="InterPro" id="IPR000387">
    <property type="entry name" value="Tyr_Pase_dom"/>
</dbReference>
<dbReference type="PANTHER" id="PTHR45961:SF6">
    <property type="entry name" value="IP21249P"/>
    <property type="match status" value="1"/>
</dbReference>
<dbReference type="InterPro" id="IPR029021">
    <property type="entry name" value="Prot-tyrosine_phosphatase-like"/>
</dbReference>
<evidence type="ECO:0000256" key="1">
    <source>
        <dbReference type="ARBA" id="ARBA00008601"/>
    </source>
</evidence>
<evidence type="ECO:0000313" key="8">
    <source>
        <dbReference type="EMBL" id="CAF4121373.1"/>
    </source>
</evidence>
<dbReference type="Gene3D" id="3.90.190.10">
    <property type="entry name" value="Protein tyrosine phosphatase superfamily"/>
    <property type="match status" value="1"/>
</dbReference>
<name>A0A819NRY0_9BILA</name>
<dbReference type="SUPFAM" id="SSF52799">
    <property type="entry name" value="(Phosphotyrosine protein) phosphatases II"/>
    <property type="match status" value="1"/>
</dbReference>